<evidence type="ECO:0000259" key="1">
    <source>
        <dbReference type="PROSITE" id="PS51186"/>
    </source>
</evidence>
<dbReference type="GO" id="GO:0016746">
    <property type="term" value="F:acyltransferase activity"/>
    <property type="evidence" value="ECO:0007669"/>
    <property type="project" value="UniProtKB-KW"/>
</dbReference>
<name>A0ABT1D2M5_9PROT</name>
<dbReference type="InterPro" id="IPR016181">
    <property type="entry name" value="Acyl_CoA_acyltransferase"/>
</dbReference>
<keyword evidence="2" id="KW-0808">Transferase</keyword>
<sequence length="245" mass="27785">MTVTVAQATRSNLNEILRWLKQEDEETGEGFWCNRTVVESCHRDGELLVLREDGEAVAFLAGRVWVPDILEVRPDRRGRGHGRLLAEHVVAEASRIGDCLLRIECQPASSIPFWERMGFRLYRDDEEARILGGHAYRVLGRTHARPEGPAVAVEVELYPEARSWNPAVRPLLSRRLEAARREDGRLQLPERVVLFSPDVPRPPESFVRIAIDGQDVFLDKAKRDEAKAVGVERDPGGTYYVDALR</sequence>
<accession>A0ABT1D2M5</accession>
<dbReference type="Gene3D" id="3.40.630.30">
    <property type="match status" value="1"/>
</dbReference>
<dbReference type="Proteomes" id="UP001523392">
    <property type="component" value="Unassembled WGS sequence"/>
</dbReference>
<evidence type="ECO:0000313" key="3">
    <source>
        <dbReference type="Proteomes" id="UP001523392"/>
    </source>
</evidence>
<dbReference type="Pfam" id="PF00583">
    <property type="entry name" value="Acetyltransf_1"/>
    <property type="match status" value="1"/>
</dbReference>
<organism evidence="2 3">
    <name type="scientific">Siccirubricoccus soli</name>
    <dbReference type="NCBI Taxonomy" id="2899147"/>
    <lineage>
        <taxon>Bacteria</taxon>
        <taxon>Pseudomonadati</taxon>
        <taxon>Pseudomonadota</taxon>
        <taxon>Alphaproteobacteria</taxon>
        <taxon>Acetobacterales</taxon>
        <taxon>Roseomonadaceae</taxon>
        <taxon>Siccirubricoccus</taxon>
    </lineage>
</organism>
<dbReference type="EMBL" id="JAFIRR010000048">
    <property type="protein sequence ID" value="MCO6416183.1"/>
    <property type="molecule type" value="Genomic_DNA"/>
</dbReference>
<dbReference type="SUPFAM" id="SSF55729">
    <property type="entry name" value="Acyl-CoA N-acyltransferases (Nat)"/>
    <property type="match status" value="1"/>
</dbReference>
<dbReference type="EC" id="2.3.1.-" evidence="2"/>
<reference evidence="2 3" key="1">
    <citation type="submission" date="2021-12" db="EMBL/GenBank/DDBJ databases">
        <title>Siccirubricoccus leaddurans sp. nov., a high concentration Zn2+ tolerance bacterium.</title>
        <authorList>
            <person name="Cao Y."/>
        </authorList>
    </citation>
    <scope>NUCLEOTIDE SEQUENCE [LARGE SCALE GENOMIC DNA]</scope>
    <source>
        <strain evidence="2 3">KC 17139</strain>
    </source>
</reference>
<proteinExistence type="predicted"/>
<dbReference type="InterPro" id="IPR000182">
    <property type="entry name" value="GNAT_dom"/>
</dbReference>
<dbReference type="PROSITE" id="PS51186">
    <property type="entry name" value="GNAT"/>
    <property type="match status" value="1"/>
</dbReference>
<keyword evidence="3" id="KW-1185">Reference proteome</keyword>
<dbReference type="RefSeq" id="WP_252952791.1">
    <property type="nucleotide sequence ID" value="NZ_JAFIRR010000048.1"/>
</dbReference>
<gene>
    <name evidence="2" type="ORF">JYK14_08380</name>
</gene>
<dbReference type="CDD" id="cd04301">
    <property type="entry name" value="NAT_SF"/>
    <property type="match status" value="1"/>
</dbReference>
<keyword evidence="2" id="KW-0012">Acyltransferase</keyword>
<protein>
    <submittedName>
        <fullName evidence="2">GNAT family N-acetyltransferase</fullName>
        <ecNumber evidence="2">2.3.1.-</ecNumber>
    </submittedName>
</protein>
<evidence type="ECO:0000313" key="2">
    <source>
        <dbReference type="EMBL" id="MCO6416183.1"/>
    </source>
</evidence>
<comment type="caution">
    <text evidence="2">The sequence shown here is derived from an EMBL/GenBank/DDBJ whole genome shotgun (WGS) entry which is preliminary data.</text>
</comment>
<feature type="domain" description="N-acetyltransferase" evidence="1">
    <location>
        <begin position="3"/>
        <end position="142"/>
    </location>
</feature>